<protein>
    <submittedName>
        <fullName evidence="2">Polysaccharide pyruvyl transferase</fullName>
    </submittedName>
</protein>
<organism evidence="2 3">
    <name type="scientific">Klenkia taihuensis</name>
    <dbReference type="NCBI Taxonomy" id="1225127"/>
    <lineage>
        <taxon>Bacteria</taxon>
        <taxon>Bacillati</taxon>
        <taxon>Actinomycetota</taxon>
        <taxon>Actinomycetes</taxon>
        <taxon>Geodermatophilales</taxon>
        <taxon>Geodermatophilaceae</taxon>
        <taxon>Klenkia</taxon>
    </lineage>
</organism>
<dbReference type="Pfam" id="PF04230">
    <property type="entry name" value="PS_pyruv_trans"/>
    <property type="match status" value="1"/>
</dbReference>
<gene>
    <name evidence="2" type="ORF">SAMN05661030_1211</name>
</gene>
<dbReference type="EMBL" id="FOMD01000001">
    <property type="protein sequence ID" value="SFC52858.1"/>
    <property type="molecule type" value="Genomic_DNA"/>
</dbReference>
<dbReference type="AlphaFoldDB" id="A0A1I1K276"/>
<dbReference type="PANTHER" id="PTHR36836">
    <property type="entry name" value="COLANIC ACID BIOSYNTHESIS PROTEIN WCAK"/>
    <property type="match status" value="1"/>
</dbReference>
<dbReference type="InterPro" id="IPR007345">
    <property type="entry name" value="Polysacch_pyruvyl_Trfase"/>
</dbReference>
<accession>A0A1I1K276</accession>
<evidence type="ECO:0000259" key="1">
    <source>
        <dbReference type="Pfam" id="PF04230"/>
    </source>
</evidence>
<dbReference type="GO" id="GO:0016740">
    <property type="term" value="F:transferase activity"/>
    <property type="evidence" value="ECO:0007669"/>
    <property type="project" value="UniProtKB-KW"/>
</dbReference>
<reference evidence="3" key="1">
    <citation type="submission" date="2016-10" db="EMBL/GenBank/DDBJ databases">
        <authorList>
            <person name="Varghese N."/>
            <person name="Submissions S."/>
        </authorList>
    </citation>
    <scope>NUCLEOTIDE SEQUENCE [LARGE SCALE GENOMIC DNA]</scope>
    <source>
        <strain evidence="3">DSM 45962</strain>
    </source>
</reference>
<evidence type="ECO:0000313" key="3">
    <source>
        <dbReference type="Proteomes" id="UP000199022"/>
    </source>
</evidence>
<dbReference type="PANTHER" id="PTHR36836:SF1">
    <property type="entry name" value="COLANIC ACID BIOSYNTHESIS PROTEIN WCAK"/>
    <property type="match status" value="1"/>
</dbReference>
<dbReference type="STRING" id="1225127.SAMN05661030_1211"/>
<dbReference type="Proteomes" id="UP000199022">
    <property type="component" value="Unassembled WGS sequence"/>
</dbReference>
<name>A0A1I1K276_9ACTN</name>
<keyword evidence="3" id="KW-1185">Reference proteome</keyword>
<proteinExistence type="predicted"/>
<keyword evidence="2" id="KW-0808">Transferase</keyword>
<sequence length="383" mass="42147">MPDQGVQRRPLRYLVGVPGAPNYGDEVLVRGWLRWLASNNPDDDVVVDTPHPGGAQALLGEEHPRVKFVDTLWRLCWEAPNEDPWDAARFVTSALRDHGQAPNWIPGLRWVDRADSIHLVGGGFLNDIWPRRLGMLAALAEMNRRGTPTAVTGAGFAPVSARTADLLRALVGELPVVDVRDEASAELIRRPGARSGDDLWVTDLDSLLDRERAAEFDGVLCIQDDIAEVAADDLARRALREIHEWQVDPARIAVVECVPRADRVVFDRLWAVVPQMQFLGWTELLDRGVPAGPGQRWLSTRFHPHLVAAWAGARGTALDVRPDYYGPKHLSLTAAGSTWAVERDGVVVEPGSADPDAFRLHGVEVHRRKVEIARGVYGPGPGA</sequence>
<feature type="domain" description="Polysaccharide pyruvyl transferase" evidence="1">
    <location>
        <begin position="22"/>
        <end position="195"/>
    </location>
</feature>
<evidence type="ECO:0000313" key="2">
    <source>
        <dbReference type="EMBL" id="SFC52858.1"/>
    </source>
</evidence>